<keyword evidence="3" id="KW-1185">Reference proteome</keyword>
<reference evidence="2 3" key="1">
    <citation type="journal article" date="2014" name="PLoS Genet.">
        <title>Phylogenetically driven sequencing of extremely halophilic archaea reveals strategies for static and dynamic osmo-response.</title>
        <authorList>
            <person name="Becker E.A."/>
            <person name="Seitzer P.M."/>
            <person name="Tritt A."/>
            <person name="Larsen D."/>
            <person name="Krusor M."/>
            <person name="Yao A.I."/>
            <person name="Wu D."/>
            <person name="Madern D."/>
            <person name="Eisen J.A."/>
            <person name="Darling A.E."/>
            <person name="Facciotti M.T."/>
        </authorList>
    </citation>
    <scope>NUCLEOTIDE SEQUENCE [LARGE SCALE GENOMIC DNA]</scope>
    <source>
        <strain evidence="2 3">JCM 10879</strain>
    </source>
</reference>
<keyword evidence="1" id="KW-1133">Transmembrane helix</keyword>
<evidence type="ECO:0000256" key="1">
    <source>
        <dbReference type="SAM" id="Phobius"/>
    </source>
</evidence>
<proteinExistence type="predicted"/>
<dbReference type="eggNOG" id="arCOG10740">
    <property type="taxonomic scope" value="Archaea"/>
</dbReference>
<keyword evidence="1" id="KW-0812">Transmembrane</keyword>
<sequence length="113" mass="12151">MTDATTQHGRRLHVCTTDELICELEVVAMTDTATKAPETGLFETKFSIGAAAVGVVFLLFGLVLGWTGYQGDELLFVGVEMNVVSGMAGLLLTWFFGVVALLVAAYMEPGFDR</sequence>
<gene>
    <name evidence="2" type="ORF">C446_17634</name>
</gene>
<organism evidence="2 3">
    <name type="scientific">Halobiforma nitratireducens JCM 10879</name>
    <dbReference type="NCBI Taxonomy" id="1227454"/>
    <lineage>
        <taxon>Archaea</taxon>
        <taxon>Methanobacteriati</taxon>
        <taxon>Methanobacteriota</taxon>
        <taxon>Stenosarchaea group</taxon>
        <taxon>Halobacteria</taxon>
        <taxon>Halobacteriales</taxon>
        <taxon>Natrialbaceae</taxon>
        <taxon>Halobiforma</taxon>
    </lineage>
</organism>
<name>M0L3F1_9EURY</name>
<accession>M0L3F1</accession>
<evidence type="ECO:0000313" key="2">
    <source>
        <dbReference type="EMBL" id="EMA28066.1"/>
    </source>
</evidence>
<comment type="caution">
    <text evidence="2">The sequence shown here is derived from an EMBL/GenBank/DDBJ whole genome shotgun (WGS) entry which is preliminary data.</text>
</comment>
<dbReference type="AlphaFoldDB" id="M0L3F1"/>
<evidence type="ECO:0000313" key="3">
    <source>
        <dbReference type="Proteomes" id="UP000011607"/>
    </source>
</evidence>
<dbReference type="RefSeq" id="WP_006674408.1">
    <property type="nucleotide sequence ID" value="NZ_AOMA01000197.1"/>
</dbReference>
<feature type="transmembrane region" description="Helical" evidence="1">
    <location>
        <begin position="87"/>
        <end position="107"/>
    </location>
</feature>
<protein>
    <submittedName>
        <fullName evidence="2">Uncharacterized protein</fullName>
    </submittedName>
</protein>
<dbReference type="Proteomes" id="UP000011607">
    <property type="component" value="Unassembled WGS sequence"/>
</dbReference>
<feature type="transmembrane region" description="Helical" evidence="1">
    <location>
        <begin position="46"/>
        <end position="67"/>
    </location>
</feature>
<dbReference type="EMBL" id="AOMA01000197">
    <property type="protein sequence ID" value="EMA28066.1"/>
    <property type="molecule type" value="Genomic_DNA"/>
</dbReference>
<keyword evidence="1" id="KW-0472">Membrane</keyword>